<evidence type="ECO:0000256" key="1">
    <source>
        <dbReference type="SAM" id="MobiDB-lite"/>
    </source>
</evidence>
<feature type="compositionally biased region" description="Low complexity" evidence="1">
    <location>
        <begin position="12"/>
        <end position="21"/>
    </location>
</feature>
<evidence type="ECO:0000313" key="3">
    <source>
        <dbReference type="EMBL" id="GIF00328.1"/>
    </source>
</evidence>
<proteinExistence type="predicted"/>
<feature type="compositionally biased region" description="Polar residues" evidence="1">
    <location>
        <begin position="132"/>
        <end position="142"/>
    </location>
</feature>
<feature type="transmembrane region" description="Helical" evidence="2">
    <location>
        <begin position="233"/>
        <end position="256"/>
    </location>
</feature>
<protein>
    <submittedName>
        <fullName evidence="3">Uncharacterized protein</fullName>
    </submittedName>
</protein>
<reference evidence="3" key="1">
    <citation type="submission" date="2021-01" db="EMBL/GenBank/DDBJ databases">
        <title>Whole genome shotgun sequence of Actinoplanes rishiriensis NBRC 108556.</title>
        <authorList>
            <person name="Komaki H."/>
            <person name="Tamura T."/>
        </authorList>
    </citation>
    <scope>NUCLEOTIDE SEQUENCE</scope>
    <source>
        <strain evidence="3">NBRC 108556</strain>
    </source>
</reference>
<dbReference type="Proteomes" id="UP000636960">
    <property type="component" value="Unassembled WGS sequence"/>
</dbReference>
<accession>A0A919N2I6</accession>
<organism evidence="3 4">
    <name type="scientific">Paractinoplanes rishiriensis</name>
    <dbReference type="NCBI Taxonomy" id="1050105"/>
    <lineage>
        <taxon>Bacteria</taxon>
        <taxon>Bacillati</taxon>
        <taxon>Actinomycetota</taxon>
        <taxon>Actinomycetes</taxon>
        <taxon>Micromonosporales</taxon>
        <taxon>Micromonosporaceae</taxon>
        <taxon>Paractinoplanes</taxon>
    </lineage>
</organism>
<name>A0A919N2I6_9ACTN</name>
<feature type="compositionally biased region" description="Acidic residues" evidence="1">
    <location>
        <begin position="1"/>
        <end position="11"/>
    </location>
</feature>
<evidence type="ECO:0000256" key="2">
    <source>
        <dbReference type="SAM" id="Phobius"/>
    </source>
</evidence>
<sequence length="476" mass="49753">MDPTAADDEASDVAVADQSAADFRRGGRENDTLYRRPPAHPPAESTTGGSWFSSTADVAEPPDDDDYAQAASGTSARTSFGFSETPISPIRSSAREPGETSQARSGRSSWDGESGQVSQIGSGRSSWDGESGQVSQAGSGRSSWDREPGQTSTEMPARKRPAPPAARQAAPSAPDWPQPARLGPDQSTLDRVPGEGGTGDYLAWPNADYNTGERHQVRRETPQEARPRQSRGVTIGIAVLSLIVLFGGAAAGVVYYSSSNNDVGSVLELGAAGTAKQTATAPLDNRTTASFELLAGANSVKLTIGELGDDLYRISTPDDAGFKPSPVIRNDDVKLQVSRDGDGTGGEIEVVLAAKVRWALRFSGYAETQLIDVSGGQVSQIEMVAGMRRAEVTLARPTGTVPLKINGAVDQLVLKSPSNSPVRIKVGGGAQTVVAGSRTIKDVKAGSTLTPKGWNTANRYDVTAGARITALTIESA</sequence>
<feature type="compositionally biased region" description="Polar residues" evidence="1">
    <location>
        <begin position="44"/>
        <end position="56"/>
    </location>
</feature>
<dbReference type="AlphaFoldDB" id="A0A919N2I6"/>
<gene>
    <name evidence="3" type="ORF">Ari01nite_77920</name>
</gene>
<feature type="compositionally biased region" description="Polar residues" evidence="1">
    <location>
        <begin position="71"/>
        <end position="86"/>
    </location>
</feature>
<keyword evidence="2" id="KW-0472">Membrane</keyword>
<dbReference type="RefSeq" id="WP_203788037.1">
    <property type="nucleotide sequence ID" value="NZ_BOMV01000082.1"/>
</dbReference>
<keyword evidence="4" id="KW-1185">Reference proteome</keyword>
<dbReference type="EMBL" id="BOMV01000082">
    <property type="protein sequence ID" value="GIF00328.1"/>
    <property type="molecule type" value="Genomic_DNA"/>
</dbReference>
<feature type="region of interest" description="Disordered" evidence="1">
    <location>
        <begin position="1"/>
        <end position="230"/>
    </location>
</feature>
<keyword evidence="2" id="KW-0812">Transmembrane</keyword>
<evidence type="ECO:0000313" key="4">
    <source>
        <dbReference type="Proteomes" id="UP000636960"/>
    </source>
</evidence>
<comment type="caution">
    <text evidence="3">The sequence shown here is derived from an EMBL/GenBank/DDBJ whole genome shotgun (WGS) entry which is preliminary data.</text>
</comment>
<feature type="compositionally biased region" description="Basic and acidic residues" evidence="1">
    <location>
        <begin position="22"/>
        <end position="34"/>
    </location>
</feature>
<feature type="compositionally biased region" description="Polar residues" evidence="1">
    <location>
        <begin position="115"/>
        <end position="125"/>
    </location>
</feature>
<keyword evidence="2" id="KW-1133">Transmembrane helix</keyword>
<feature type="compositionally biased region" description="Polar residues" evidence="1">
    <location>
        <begin position="99"/>
        <end position="108"/>
    </location>
</feature>
<feature type="compositionally biased region" description="Basic and acidic residues" evidence="1">
    <location>
        <begin position="211"/>
        <end position="227"/>
    </location>
</feature>